<dbReference type="Proteomes" id="UP000094527">
    <property type="component" value="Unassembled WGS sequence"/>
</dbReference>
<dbReference type="InterPro" id="IPR015943">
    <property type="entry name" value="WD40/YVTN_repeat-like_dom_sf"/>
</dbReference>
<proteinExistence type="predicted"/>
<dbReference type="InterPro" id="IPR020472">
    <property type="entry name" value="WD40_PAC1"/>
</dbReference>
<evidence type="ECO:0000313" key="6">
    <source>
        <dbReference type="Proteomes" id="UP000094527"/>
    </source>
</evidence>
<dbReference type="InterPro" id="IPR036285">
    <property type="entry name" value="PRP4-like_sf"/>
</dbReference>
<dbReference type="STRING" id="48709.A0A1D2N9E3"/>
<keyword evidence="6" id="KW-1185">Reference proteome</keyword>
<name>A0A1D2N9E3_ORCCI</name>
<feature type="repeat" description="WD" evidence="3">
    <location>
        <begin position="317"/>
        <end position="358"/>
    </location>
</feature>
<feature type="repeat" description="WD" evidence="3">
    <location>
        <begin position="275"/>
        <end position="316"/>
    </location>
</feature>
<reference evidence="5 6" key="1">
    <citation type="journal article" date="2016" name="Genome Biol. Evol.">
        <title>Gene Family Evolution Reflects Adaptation to Soil Environmental Stressors in the Genome of the Collembolan Orchesella cincta.</title>
        <authorList>
            <person name="Faddeeva-Vakhrusheva A."/>
            <person name="Derks M.F."/>
            <person name="Anvar S.Y."/>
            <person name="Agamennone V."/>
            <person name="Suring W."/>
            <person name="Smit S."/>
            <person name="van Straalen N.M."/>
            <person name="Roelofs D."/>
        </authorList>
    </citation>
    <scope>NUCLEOTIDE SEQUENCE [LARGE SCALE GENOMIC DNA]</scope>
    <source>
        <tissue evidence="5">Mixed pool</tissue>
    </source>
</reference>
<dbReference type="Pfam" id="PF00400">
    <property type="entry name" value="WD40"/>
    <property type="match status" value="7"/>
</dbReference>
<feature type="repeat" description="WD" evidence="3">
    <location>
        <begin position="225"/>
        <end position="274"/>
    </location>
</feature>
<keyword evidence="2" id="KW-0677">Repeat</keyword>
<dbReference type="SMART" id="SM00500">
    <property type="entry name" value="SFM"/>
    <property type="match status" value="1"/>
</dbReference>
<dbReference type="SUPFAM" id="SSF50978">
    <property type="entry name" value="WD40 repeat-like"/>
    <property type="match status" value="1"/>
</dbReference>
<keyword evidence="1 3" id="KW-0853">WD repeat</keyword>
<dbReference type="OrthoDB" id="540662at2759"/>
<dbReference type="Gene3D" id="2.130.10.10">
    <property type="entry name" value="YVTN repeat-like/Quinoprotein amine dehydrogenase"/>
    <property type="match status" value="2"/>
</dbReference>
<dbReference type="Gene3D" id="4.10.280.110">
    <property type="entry name" value="Pre-mRNA processing factor 4 domain"/>
    <property type="match status" value="1"/>
</dbReference>
<dbReference type="GO" id="GO:0046540">
    <property type="term" value="C:U4/U6 x U5 tri-snRNP complex"/>
    <property type="evidence" value="ECO:0007669"/>
    <property type="project" value="TreeGrafter"/>
</dbReference>
<dbReference type="PANTHER" id="PTHR19846:SF0">
    <property type="entry name" value="PRE-MRNA PROCESSING FACTOR 4"/>
    <property type="match status" value="1"/>
</dbReference>
<dbReference type="SMART" id="SM00320">
    <property type="entry name" value="WD40"/>
    <property type="match status" value="7"/>
</dbReference>
<dbReference type="SUPFAM" id="SSF158230">
    <property type="entry name" value="PRP4-like"/>
    <property type="match status" value="1"/>
</dbReference>
<sequence>MPKGQDDTSAISAAVKAGNINISNEYFEIEDKISKDKEEVVKELERRKRARMLNVSTDDEEVKKDLRTLGEPICYFGEGPADRRERLKEVLSRTNGLEVLLKRDQLELEKPSQKEKEQEVTWYHEGPDSLREARRWIADYSLPRAKARLEEARNQQNIPENISTAKRHEITKKIQQSTIQYSQVGDSRPISYVQFSPNSKMLVTASWSGLIKLWSSPDCKPIRTLKGHLNNVGAVVFHPQATISLEDEACCLASCGADGTVKLWSLTSDDPLADLPGHTQRVSRIAYHPSGRFLATCCFDHSWRLWDLEQQEEVLHQEGHSKPVYCISFHSDGSLAVTGGMDSFGRVWDLRTGSCIMFLEGHLKAIYGVDCSPNGYQVITGSEDNSCKVWDLRQRNILYTIPAHTSLISGVKFQRDGGQFVATSSYDKTVKLWLCKTWQPLKTLQGHDGKVMCVDLSPDGEFIVTSSFDRTFKLWGPD</sequence>
<dbReference type="PROSITE" id="PS00678">
    <property type="entry name" value="WD_REPEATS_1"/>
    <property type="match status" value="2"/>
</dbReference>
<dbReference type="InterPro" id="IPR001680">
    <property type="entry name" value="WD40_rpt"/>
</dbReference>
<gene>
    <name evidence="5" type="ORF">Ocin01_04823</name>
</gene>
<dbReference type="CDD" id="cd00200">
    <property type="entry name" value="WD40"/>
    <property type="match status" value="1"/>
</dbReference>
<feature type="repeat" description="WD" evidence="3">
    <location>
        <begin position="444"/>
        <end position="478"/>
    </location>
</feature>
<dbReference type="GO" id="GO:0030621">
    <property type="term" value="F:U4 snRNA binding"/>
    <property type="evidence" value="ECO:0007669"/>
    <property type="project" value="TreeGrafter"/>
</dbReference>
<dbReference type="InterPro" id="IPR014906">
    <property type="entry name" value="PRP4-like"/>
</dbReference>
<dbReference type="OMA" id="LNEPICY"/>
<dbReference type="Pfam" id="PF08799">
    <property type="entry name" value="PRP4"/>
    <property type="match status" value="1"/>
</dbReference>
<evidence type="ECO:0000256" key="2">
    <source>
        <dbReference type="ARBA" id="ARBA00022737"/>
    </source>
</evidence>
<evidence type="ECO:0000256" key="3">
    <source>
        <dbReference type="PROSITE-ProRule" id="PRU00221"/>
    </source>
</evidence>
<dbReference type="PROSITE" id="PS50294">
    <property type="entry name" value="WD_REPEATS_REGION"/>
    <property type="match status" value="5"/>
</dbReference>
<dbReference type="FunFam" id="2.130.10.10:FF:000411">
    <property type="entry name" value="U4/U6 small nuclear ribonucleoprotein Prp4"/>
    <property type="match status" value="1"/>
</dbReference>
<protein>
    <submittedName>
        <fullName evidence="5">U4/U6 small nuclear ribonucleoprotein Prp4</fullName>
    </submittedName>
</protein>
<feature type="repeat" description="WD" evidence="3">
    <location>
        <begin position="183"/>
        <end position="224"/>
    </location>
</feature>
<evidence type="ECO:0000313" key="5">
    <source>
        <dbReference type="EMBL" id="ODN01864.1"/>
    </source>
</evidence>
<dbReference type="AlphaFoldDB" id="A0A1D2N9E3"/>
<dbReference type="GO" id="GO:0017070">
    <property type="term" value="F:U6 snRNA binding"/>
    <property type="evidence" value="ECO:0007669"/>
    <property type="project" value="TreeGrafter"/>
</dbReference>
<dbReference type="GO" id="GO:0000398">
    <property type="term" value="P:mRNA splicing, via spliceosome"/>
    <property type="evidence" value="ECO:0007669"/>
    <property type="project" value="TreeGrafter"/>
</dbReference>
<dbReference type="FunFam" id="2.130.10.10:FF:001300">
    <property type="entry name" value="U4/U6 small nuclear ribonucleoprotein Prp4"/>
    <property type="match status" value="1"/>
</dbReference>
<accession>A0A1D2N9E3</accession>
<dbReference type="PANTHER" id="PTHR19846">
    <property type="entry name" value="WD40 REPEAT PROTEIN"/>
    <property type="match status" value="1"/>
</dbReference>
<feature type="domain" description="Pre-mRNA processing factor 4 (PRP4)-like" evidence="4">
    <location>
        <begin position="57"/>
        <end position="107"/>
    </location>
</feature>
<feature type="repeat" description="WD" evidence="3">
    <location>
        <begin position="359"/>
        <end position="400"/>
    </location>
</feature>
<dbReference type="EMBL" id="LJIJ01000136">
    <property type="protein sequence ID" value="ODN01864.1"/>
    <property type="molecule type" value="Genomic_DNA"/>
</dbReference>
<evidence type="ECO:0000259" key="4">
    <source>
        <dbReference type="SMART" id="SM00500"/>
    </source>
</evidence>
<keyword evidence="5" id="KW-0687">Ribonucleoprotein</keyword>
<organism evidence="5 6">
    <name type="scientific">Orchesella cincta</name>
    <name type="common">Springtail</name>
    <name type="synonym">Podura cincta</name>
    <dbReference type="NCBI Taxonomy" id="48709"/>
    <lineage>
        <taxon>Eukaryota</taxon>
        <taxon>Metazoa</taxon>
        <taxon>Ecdysozoa</taxon>
        <taxon>Arthropoda</taxon>
        <taxon>Hexapoda</taxon>
        <taxon>Collembola</taxon>
        <taxon>Entomobryomorpha</taxon>
        <taxon>Entomobryoidea</taxon>
        <taxon>Orchesellidae</taxon>
        <taxon>Orchesellinae</taxon>
        <taxon>Orchesella</taxon>
    </lineage>
</organism>
<evidence type="ECO:0000256" key="1">
    <source>
        <dbReference type="ARBA" id="ARBA00022574"/>
    </source>
</evidence>
<dbReference type="InterPro" id="IPR019775">
    <property type="entry name" value="WD40_repeat_CS"/>
</dbReference>
<feature type="repeat" description="WD" evidence="3">
    <location>
        <begin position="401"/>
        <end position="433"/>
    </location>
</feature>
<comment type="caution">
    <text evidence="5">The sequence shown here is derived from an EMBL/GenBank/DDBJ whole genome shotgun (WGS) entry which is preliminary data.</text>
</comment>
<dbReference type="InterPro" id="IPR036322">
    <property type="entry name" value="WD40_repeat_dom_sf"/>
</dbReference>
<dbReference type="PRINTS" id="PR00320">
    <property type="entry name" value="GPROTEINBRPT"/>
</dbReference>
<dbReference type="PROSITE" id="PS50082">
    <property type="entry name" value="WD_REPEATS_2"/>
    <property type="match status" value="7"/>
</dbReference>